<accession>A0ACA9Y0L4</accession>
<evidence type="ECO:0000313" key="1">
    <source>
        <dbReference type="EMBL" id="CAH6718356.1"/>
    </source>
</evidence>
<evidence type="ECO:0000313" key="2">
    <source>
        <dbReference type="Proteomes" id="UP001152531"/>
    </source>
</evidence>
<sequence length="358" mass="40723">MSFKPSQHQVAGHDGCLIAKGLFAKPSNDRESSFYSQLIEFDNKKAKSFTDQDDQSGYVGDYLSNWVPSYFGDLTENQLDEPLDLDFDQMNVASKFIPPKGLVSTDKKYILLSNLYEDFVSPSILDIKLGSVLTDDLATPEKVERLHKVSQSTTSGSLGFRICGMKLFQKDEKLPDLSKFKNDAIKIDETVQSDDGYLKFNKIFGRSLTPGTVPDALRLFISNSVDEKFQYHYLEQFYKRLQLLYNCLLDYEVRIISGSLLFIIENNPTILGRVEDPEEFDPLISDKFDINENDEEEDDDDDDDDNENPHKKTIKKLSSLNMIDFAHATFVPGQGPDDNVLQGVENLIKIFEDILEVQ</sequence>
<protein>
    <submittedName>
        <fullName evidence="1">Inositol polyphosphate multikinase</fullName>
    </submittedName>
</protein>
<organism evidence="1 2">
    <name type="scientific">[Candida] jaroonii</name>
    <dbReference type="NCBI Taxonomy" id="467808"/>
    <lineage>
        <taxon>Eukaryota</taxon>
        <taxon>Fungi</taxon>
        <taxon>Dikarya</taxon>
        <taxon>Ascomycota</taxon>
        <taxon>Saccharomycotina</taxon>
        <taxon>Pichiomycetes</taxon>
        <taxon>Debaryomycetaceae</taxon>
        <taxon>Yamadazyma</taxon>
    </lineage>
</organism>
<name>A0ACA9Y0L4_9ASCO</name>
<reference evidence="1" key="1">
    <citation type="submission" date="2022-06" db="EMBL/GenBank/DDBJ databases">
        <authorList>
            <person name="Legras J.-L."/>
            <person name="Devillers H."/>
            <person name="Grondin C."/>
        </authorList>
    </citation>
    <scope>NUCLEOTIDE SEQUENCE</scope>
    <source>
        <strain evidence="1">CLIB 1444</strain>
    </source>
</reference>
<dbReference type="EMBL" id="CALSDN010000001">
    <property type="protein sequence ID" value="CAH6718356.1"/>
    <property type="molecule type" value="Genomic_DNA"/>
</dbReference>
<proteinExistence type="predicted"/>
<dbReference type="Proteomes" id="UP001152531">
    <property type="component" value="Unassembled WGS sequence"/>
</dbReference>
<comment type="caution">
    <text evidence="1">The sequence shown here is derived from an EMBL/GenBank/DDBJ whole genome shotgun (WGS) entry which is preliminary data.</text>
</comment>
<keyword evidence="2" id="KW-1185">Reference proteome</keyword>
<gene>
    <name evidence="1" type="ORF">CLIB1444_01S04918</name>
</gene>